<sequence length="92" mass="10548">MKLRLTRTATRQLDQVLSDIGQQHPQGAQAVKTRIRAAMHLLRQFPYAGQATTRRGIRRVVVSGYPYILTYRIGDNEIVIRGIRHAARRPEI</sequence>
<name>A0A1I4RDX9_9HYPH</name>
<reference evidence="4" key="1">
    <citation type="submission" date="2016-10" db="EMBL/GenBank/DDBJ databases">
        <authorList>
            <person name="Varghese N."/>
            <person name="Submissions S."/>
        </authorList>
    </citation>
    <scope>NUCLEOTIDE SEQUENCE [LARGE SCALE GENOMIC DNA]</scope>
    <source>
        <strain evidence="4">BL36</strain>
    </source>
</reference>
<dbReference type="STRING" id="582667.SAMN05192568_103518"/>
<dbReference type="InterPro" id="IPR035093">
    <property type="entry name" value="RelE/ParE_toxin_dom_sf"/>
</dbReference>
<evidence type="ECO:0000313" key="4">
    <source>
        <dbReference type="Proteomes" id="UP000199048"/>
    </source>
</evidence>
<dbReference type="Proteomes" id="UP000199048">
    <property type="component" value="Unassembled WGS sequence"/>
</dbReference>
<dbReference type="Pfam" id="PF05016">
    <property type="entry name" value="ParE_toxin"/>
    <property type="match status" value="1"/>
</dbReference>
<gene>
    <name evidence="3" type="ORF">SAMN05192568_103518</name>
</gene>
<dbReference type="RefSeq" id="WP_092044939.1">
    <property type="nucleotide sequence ID" value="NZ_FOTK01000035.1"/>
</dbReference>
<accession>A0A1I4RDX9</accession>
<dbReference type="InterPro" id="IPR007712">
    <property type="entry name" value="RelE/ParE_toxin"/>
</dbReference>
<dbReference type="InterPro" id="IPR051803">
    <property type="entry name" value="TA_system_RelE-like_toxin"/>
</dbReference>
<organism evidence="3 4">
    <name type="scientific">Methylobacterium pseudosasicola</name>
    <dbReference type="NCBI Taxonomy" id="582667"/>
    <lineage>
        <taxon>Bacteria</taxon>
        <taxon>Pseudomonadati</taxon>
        <taxon>Pseudomonadota</taxon>
        <taxon>Alphaproteobacteria</taxon>
        <taxon>Hyphomicrobiales</taxon>
        <taxon>Methylobacteriaceae</taxon>
        <taxon>Methylobacterium</taxon>
    </lineage>
</organism>
<evidence type="ECO:0000313" key="3">
    <source>
        <dbReference type="EMBL" id="SFM50492.1"/>
    </source>
</evidence>
<evidence type="ECO:0000256" key="2">
    <source>
        <dbReference type="ARBA" id="ARBA00022649"/>
    </source>
</evidence>
<protein>
    <submittedName>
        <fullName evidence="3">Plasmid stabilization system protein ParE</fullName>
    </submittedName>
</protein>
<dbReference type="EMBL" id="FOTK01000035">
    <property type="protein sequence ID" value="SFM50492.1"/>
    <property type="molecule type" value="Genomic_DNA"/>
</dbReference>
<dbReference type="PANTHER" id="PTHR33755">
    <property type="entry name" value="TOXIN PARE1-RELATED"/>
    <property type="match status" value="1"/>
</dbReference>
<evidence type="ECO:0000256" key="1">
    <source>
        <dbReference type="ARBA" id="ARBA00006226"/>
    </source>
</evidence>
<keyword evidence="4" id="KW-1185">Reference proteome</keyword>
<dbReference type="Gene3D" id="3.30.2310.20">
    <property type="entry name" value="RelE-like"/>
    <property type="match status" value="1"/>
</dbReference>
<comment type="similarity">
    <text evidence="1">Belongs to the RelE toxin family.</text>
</comment>
<proteinExistence type="inferred from homology"/>
<dbReference type="AlphaFoldDB" id="A0A1I4RDX9"/>
<dbReference type="OrthoDB" id="595470at2"/>
<keyword evidence="2" id="KW-1277">Toxin-antitoxin system</keyword>